<dbReference type="EMBL" id="JBHUJD010000015">
    <property type="protein sequence ID" value="MFD2311200.1"/>
    <property type="molecule type" value="Genomic_DNA"/>
</dbReference>
<dbReference type="Gene3D" id="3.10.450.50">
    <property type="match status" value="1"/>
</dbReference>
<evidence type="ECO:0000313" key="2">
    <source>
        <dbReference type="Proteomes" id="UP001597425"/>
    </source>
</evidence>
<protein>
    <recommendedName>
        <fullName evidence="3">Ketosteroid isomerase</fullName>
    </recommendedName>
</protein>
<accession>A0ABW5EGR8</accession>
<evidence type="ECO:0000313" key="1">
    <source>
        <dbReference type="EMBL" id="MFD2311200.1"/>
    </source>
</evidence>
<reference evidence="2" key="1">
    <citation type="journal article" date="2019" name="Int. J. Syst. Evol. Microbiol.">
        <title>The Global Catalogue of Microorganisms (GCM) 10K type strain sequencing project: providing services to taxonomists for standard genome sequencing and annotation.</title>
        <authorList>
            <consortium name="The Broad Institute Genomics Platform"/>
            <consortium name="The Broad Institute Genome Sequencing Center for Infectious Disease"/>
            <person name="Wu L."/>
            <person name="Ma J."/>
        </authorList>
    </citation>
    <scope>NUCLEOTIDE SEQUENCE [LARGE SCALE GENOMIC DNA]</scope>
    <source>
        <strain evidence="2">KCTC 12848</strain>
    </source>
</reference>
<name>A0ABW5EGR8_9GAMM</name>
<comment type="caution">
    <text evidence="1">The sequence shown here is derived from an EMBL/GenBank/DDBJ whole genome shotgun (WGS) entry which is preliminary data.</text>
</comment>
<gene>
    <name evidence="1" type="ORF">ACFSKX_12305</name>
</gene>
<proteinExistence type="predicted"/>
<sequence>MKIQDTRSTAAQLLERLGAADAEGVQALFAEKIDWFVPGSTALPWVGPRTRRGQVASFRGAQHSLFTIGESS</sequence>
<evidence type="ECO:0008006" key="3">
    <source>
        <dbReference type="Google" id="ProtNLM"/>
    </source>
</evidence>
<keyword evidence="2" id="KW-1185">Reference proteome</keyword>
<dbReference type="RefSeq" id="WP_265723274.1">
    <property type="nucleotide sequence ID" value="NZ_JAPIVK010000044.1"/>
</dbReference>
<dbReference type="SUPFAM" id="SSF54427">
    <property type="entry name" value="NTF2-like"/>
    <property type="match status" value="1"/>
</dbReference>
<dbReference type="Proteomes" id="UP001597425">
    <property type="component" value="Unassembled WGS sequence"/>
</dbReference>
<organism evidence="1 2">
    <name type="scientific">Microbulbifer halophilus</name>
    <dbReference type="NCBI Taxonomy" id="453963"/>
    <lineage>
        <taxon>Bacteria</taxon>
        <taxon>Pseudomonadati</taxon>
        <taxon>Pseudomonadota</taxon>
        <taxon>Gammaproteobacteria</taxon>
        <taxon>Cellvibrionales</taxon>
        <taxon>Microbulbiferaceae</taxon>
        <taxon>Microbulbifer</taxon>
    </lineage>
</organism>
<dbReference type="InterPro" id="IPR032710">
    <property type="entry name" value="NTF2-like_dom_sf"/>
</dbReference>